<gene>
    <name evidence="1" type="ORF">GCM10023082_24050</name>
</gene>
<sequence>MRAAAGAGPAGPPGEATALPTTSAARAAVTTASVLVPRVFLMLRPIGRDLTWHCLPRVDVP</sequence>
<evidence type="ECO:0000313" key="1">
    <source>
        <dbReference type="EMBL" id="GAA3725232.1"/>
    </source>
</evidence>
<name>A0ABP7EVI1_9ACTN</name>
<organism evidence="1 2">
    <name type="scientific">Streptomyces tremellae</name>
    <dbReference type="NCBI Taxonomy" id="1124239"/>
    <lineage>
        <taxon>Bacteria</taxon>
        <taxon>Bacillati</taxon>
        <taxon>Actinomycetota</taxon>
        <taxon>Actinomycetes</taxon>
        <taxon>Kitasatosporales</taxon>
        <taxon>Streptomycetaceae</taxon>
        <taxon>Streptomyces</taxon>
    </lineage>
</organism>
<comment type="caution">
    <text evidence="1">The sequence shown here is derived from an EMBL/GenBank/DDBJ whole genome shotgun (WGS) entry which is preliminary data.</text>
</comment>
<reference evidence="2" key="1">
    <citation type="journal article" date="2019" name="Int. J. Syst. Evol. Microbiol.">
        <title>The Global Catalogue of Microorganisms (GCM) 10K type strain sequencing project: providing services to taxonomists for standard genome sequencing and annotation.</title>
        <authorList>
            <consortium name="The Broad Institute Genomics Platform"/>
            <consortium name="The Broad Institute Genome Sequencing Center for Infectious Disease"/>
            <person name="Wu L."/>
            <person name="Ma J."/>
        </authorList>
    </citation>
    <scope>NUCLEOTIDE SEQUENCE [LARGE SCALE GENOMIC DNA]</scope>
    <source>
        <strain evidence="2">JCM 30846</strain>
    </source>
</reference>
<dbReference type="Proteomes" id="UP001499884">
    <property type="component" value="Unassembled WGS sequence"/>
</dbReference>
<protein>
    <submittedName>
        <fullName evidence="1">Uncharacterized protein</fullName>
    </submittedName>
</protein>
<proteinExistence type="predicted"/>
<evidence type="ECO:0000313" key="2">
    <source>
        <dbReference type="Proteomes" id="UP001499884"/>
    </source>
</evidence>
<dbReference type="EMBL" id="BAABEP010000012">
    <property type="protein sequence ID" value="GAA3725232.1"/>
    <property type="molecule type" value="Genomic_DNA"/>
</dbReference>
<accession>A0ABP7EVI1</accession>
<keyword evidence="2" id="KW-1185">Reference proteome</keyword>